<keyword evidence="1" id="KW-0812">Transmembrane</keyword>
<dbReference type="Proteomes" id="UP000178302">
    <property type="component" value="Unassembled WGS sequence"/>
</dbReference>
<evidence type="ECO:0000313" key="2">
    <source>
        <dbReference type="EMBL" id="OHA13385.1"/>
    </source>
</evidence>
<dbReference type="EMBL" id="MHQZ01000036">
    <property type="protein sequence ID" value="OHA13385.1"/>
    <property type="molecule type" value="Genomic_DNA"/>
</dbReference>
<evidence type="ECO:0000313" key="3">
    <source>
        <dbReference type="Proteomes" id="UP000178302"/>
    </source>
</evidence>
<keyword evidence="1" id="KW-1133">Transmembrane helix</keyword>
<comment type="caution">
    <text evidence="2">The sequence shown here is derived from an EMBL/GenBank/DDBJ whole genome shotgun (WGS) entry which is preliminary data.</text>
</comment>
<gene>
    <name evidence="2" type="ORF">A2909_01800</name>
</gene>
<feature type="transmembrane region" description="Helical" evidence="1">
    <location>
        <begin position="90"/>
        <end position="109"/>
    </location>
</feature>
<accession>A0A1G2LP47</accession>
<protein>
    <submittedName>
        <fullName evidence="2">Uncharacterized protein</fullName>
    </submittedName>
</protein>
<organism evidence="2 3">
    <name type="scientific">Candidatus Tagabacteria bacterium RIFCSPLOWO2_01_FULL_39_11</name>
    <dbReference type="NCBI Taxonomy" id="1802295"/>
    <lineage>
        <taxon>Bacteria</taxon>
        <taxon>Candidatus Tagaibacteriota</taxon>
    </lineage>
</organism>
<dbReference type="AlphaFoldDB" id="A0A1G2LP47"/>
<reference evidence="2 3" key="1">
    <citation type="journal article" date="2016" name="Nat. Commun.">
        <title>Thousands of microbial genomes shed light on interconnected biogeochemical processes in an aquifer system.</title>
        <authorList>
            <person name="Anantharaman K."/>
            <person name="Brown C.T."/>
            <person name="Hug L.A."/>
            <person name="Sharon I."/>
            <person name="Castelle C.J."/>
            <person name="Probst A.J."/>
            <person name="Thomas B.C."/>
            <person name="Singh A."/>
            <person name="Wilkins M.J."/>
            <person name="Karaoz U."/>
            <person name="Brodie E.L."/>
            <person name="Williams K.H."/>
            <person name="Hubbard S.S."/>
            <person name="Banfield J.F."/>
        </authorList>
    </citation>
    <scope>NUCLEOTIDE SEQUENCE [LARGE SCALE GENOMIC DNA]</scope>
</reference>
<feature type="transmembrane region" description="Helical" evidence="1">
    <location>
        <begin position="6"/>
        <end position="34"/>
    </location>
</feature>
<keyword evidence="1" id="KW-0472">Membrane</keyword>
<proteinExistence type="predicted"/>
<feature type="transmembrane region" description="Helical" evidence="1">
    <location>
        <begin position="121"/>
        <end position="149"/>
    </location>
</feature>
<sequence>MAEAASIFVIFIRFFVPLTILRWPLGGAVIAIFGDISDVMIMEKFGWGYSGDGSYHNFDKFFDTYYLFFEFLAVHRWQNTLARRTAKTLFLWRFVGFAIFEFTGFRPAFALAPNIFEHFYLFWAAIIRFFPSFVLTPARLVIALLILGLPKVAQEYLMHYKYPDQTWNFIRDHFFWWLY</sequence>
<evidence type="ECO:0000256" key="1">
    <source>
        <dbReference type="SAM" id="Phobius"/>
    </source>
</evidence>
<name>A0A1G2LP47_9BACT</name>